<accession>A0ABR8J1V5</accession>
<keyword evidence="1" id="KW-0472">Membrane</keyword>
<evidence type="ECO:0000313" key="3">
    <source>
        <dbReference type="Proteomes" id="UP000660381"/>
    </source>
</evidence>
<keyword evidence="3" id="KW-1185">Reference proteome</keyword>
<gene>
    <name evidence="2" type="ORF">H6G68_11210</name>
</gene>
<comment type="caution">
    <text evidence="2">The sequence shown here is derived from an EMBL/GenBank/DDBJ whole genome shotgun (WGS) entry which is preliminary data.</text>
</comment>
<dbReference type="EMBL" id="JACJTQ010000014">
    <property type="protein sequence ID" value="MBD2692319.1"/>
    <property type="molecule type" value="Genomic_DNA"/>
</dbReference>
<keyword evidence="1" id="KW-0812">Transmembrane</keyword>
<feature type="transmembrane region" description="Helical" evidence="1">
    <location>
        <begin position="12"/>
        <end position="32"/>
    </location>
</feature>
<dbReference type="Proteomes" id="UP000660381">
    <property type="component" value="Unassembled WGS sequence"/>
</dbReference>
<evidence type="ECO:0000313" key="2">
    <source>
        <dbReference type="EMBL" id="MBD2692319.1"/>
    </source>
</evidence>
<protein>
    <submittedName>
        <fullName evidence="2">Uncharacterized protein</fullName>
    </submittedName>
</protein>
<sequence length="164" mass="19020">MKNYQIKLPNAPTVILIIVSFLALDLLFLWIFQPSPKQIAEEVIGIPLDKSVKLISKEYEYYGLVGDGYREIILEIPVEESQKFLDKILQSSQWQIVKSEQTKVDTCSPFHALPSFPGPFDYYLLVKCYDGDGLEVKGPQSIQKFDIVIYYPQRRMLIIKENWI</sequence>
<name>A0ABR8J1V5_9NOST</name>
<evidence type="ECO:0000256" key="1">
    <source>
        <dbReference type="SAM" id="Phobius"/>
    </source>
</evidence>
<proteinExistence type="predicted"/>
<reference evidence="2 3" key="1">
    <citation type="journal article" date="2020" name="ISME J.">
        <title>Comparative genomics reveals insights into cyanobacterial evolution and habitat adaptation.</title>
        <authorList>
            <person name="Chen M.Y."/>
            <person name="Teng W.K."/>
            <person name="Zhao L."/>
            <person name="Hu C.X."/>
            <person name="Zhou Y.K."/>
            <person name="Han B.P."/>
            <person name="Song L.R."/>
            <person name="Shu W.S."/>
        </authorList>
    </citation>
    <scope>NUCLEOTIDE SEQUENCE [LARGE SCALE GENOMIC DNA]</scope>
    <source>
        <strain evidence="2 3">FACHB-362</strain>
    </source>
</reference>
<keyword evidence="1" id="KW-1133">Transmembrane helix</keyword>
<dbReference type="RefSeq" id="WP_190906731.1">
    <property type="nucleotide sequence ID" value="NZ_JACJTQ010000014.1"/>
</dbReference>
<organism evidence="2 3">
    <name type="scientific">Anabaena catenula FACHB-362</name>
    <dbReference type="NCBI Taxonomy" id="2692877"/>
    <lineage>
        <taxon>Bacteria</taxon>
        <taxon>Bacillati</taxon>
        <taxon>Cyanobacteriota</taxon>
        <taxon>Cyanophyceae</taxon>
        <taxon>Nostocales</taxon>
        <taxon>Nostocaceae</taxon>
        <taxon>Anabaena</taxon>
    </lineage>
</organism>